<dbReference type="Gene3D" id="1.10.405.20">
    <property type="match status" value="1"/>
</dbReference>
<sequence length="432" mass="48179">MSFDLPHSNGQRIAIIGGGISGLAAAWLLQGRHHVTLYESEPRLGGHARTVLAGRNGDQPVDTGFIVFNYVNYPHLTRMFADLDVPVHRSDMSFGATIDGGRVEYGLRDLSALIGQKRNLLRPGFARMVRDILHFNAQAEAAATSDDLTIGDLIEQLNLGRWFRDYYLLPVCGAIWSTPASGIRDFPARALVQFFRNHALLSATGQHQWWTVSGGSIEYVRRLEANLRARGVQIRTKAPVRAVTRLPGQATVHLHDAPAETYDQVILACHSDTALKLLAHPTTEERRALSDIRYQDNQMVLHRDITQMPRRRSCWSSWVYQAQTGEQRSQIGVTYWMNRLQGIPETDPLFVTLNPAHPVQEAAIYDAHTFRHPVFDRAALAAQTRIAAMQGANNTWFAGAWLRHGFHEDGFASAVRVAEAIGQQTPARLAAE</sequence>
<feature type="domain" description="Amine oxidase" evidence="1">
    <location>
        <begin position="20"/>
        <end position="294"/>
    </location>
</feature>
<dbReference type="Proteomes" id="UP000306113">
    <property type="component" value="Unassembled WGS sequence"/>
</dbReference>
<evidence type="ECO:0000313" key="3">
    <source>
        <dbReference type="Proteomes" id="UP000306113"/>
    </source>
</evidence>
<dbReference type="Pfam" id="PF01593">
    <property type="entry name" value="Amino_oxidase"/>
    <property type="match status" value="1"/>
</dbReference>
<evidence type="ECO:0000313" key="2">
    <source>
        <dbReference type="EMBL" id="THD71564.1"/>
    </source>
</evidence>
<name>A0A4V3UYM4_9RHOB</name>
<dbReference type="GO" id="GO:0016491">
    <property type="term" value="F:oxidoreductase activity"/>
    <property type="evidence" value="ECO:0007669"/>
    <property type="project" value="InterPro"/>
</dbReference>
<reference evidence="2 3" key="1">
    <citation type="submission" date="2019-04" db="EMBL/GenBank/DDBJ databases">
        <title>Draft genome sequence of Youngimonas vesicularis.</title>
        <authorList>
            <person name="Hameed A."/>
        </authorList>
    </citation>
    <scope>NUCLEOTIDE SEQUENCE [LARGE SCALE GENOMIC DNA]</scope>
    <source>
        <strain evidence="2 3">CC-AMW-E</strain>
    </source>
</reference>
<dbReference type="PANTHER" id="PTHR42923:SF17">
    <property type="entry name" value="AMINE OXIDASE DOMAIN-CONTAINING PROTEIN"/>
    <property type="match status" value="1"/>
</dbReference>
<protein>
    <submittedName>
        <fullName evidence="2">FAD-dependent oxidoreductase</fullName>
    </submittedName>
</protein>
<accession>A0A4V3UYM4</accession>
<dbReference type="Gene3D" id="3.50.50.60">
    <property type="entry name" value="FAD/NAD(P)-binding domain"/>
    <property type="match status" value="1"/>
</dbReference>
<dbReference type="PANTHER" id="PTHR42923">
    <property type="entry name" value="PROTOPORPHYRINOGEN OXIDASE"/>
    <property type="match status" value="1"/>
</dbReference>
<dbReference type="OrthoDB" id="20837at2"/>
<dbReference type="EMBL" id="SSMD01000011">
    <property type="protein sequence ID" value="THD71564.1"/>
    <property type="molecule type" value="Genomic_DNA"/>
</dbReference>
<dbReference type="Gene3D" id="3.30.70.1990">
    <property type="match status" value="1"/>
</dbReference>
<dbReference type="InterPro" id="IPR002937">
    <property type="entry name" value="Amino_oxidase"/>
</dbReference>
<comment type="caution">
    <text evidence="2">The sequence shown here is derived from an EMBL/GenBank/DDBJ whole genome shotgun (WGS) entry which is preliminary data.</text>
</comment>
<gene>
    <name evidence="2" type="ORF">E7681_17320</name>
</gene>
<dbReference type="InterPro" id="IPR050464">
    <property type="entry name" value="Zeta_carotene_desat/Oxidored"/>
</dbReference>
<evidence type="ECO:0000259" key="1">
    <source>
        <dbReference type="Pfam" id="PF01593"/>
    </source>
</evidence>
<dbReference type="AlphaFoldDB" id="A0A4V3UYM4"/>
<proteinExistence type="predicted"/>
<dbReference type="RefSeq" id="WP_136340519.1">
    <property type="nucleotide sequence ID" value="NZ_SSMD01000011.1"/>
</dbReference>
<dbReference type="InterPro" id="IPR036188">
    <property type="entry name" value="FAD/NAD-bd_sf"/>
</dbReference>
<organism evidence="2 3">
    <name type="scientific">Thalassobius vesicularis</name>
    <dbReference type="NCBI Taxonomy" id="1294297"/>
    <lineage>
        <taxon>Bacteria</taxon>
        <taxon>Pseudomonadati</taxon>
        <taxon>Pseudomonadota</taxon>
        <taxon>Alphaproteobacteria</taxon>
        <taxon>Rhodobacterales</taxon>
        <taxon>Roseobacteraceae</taxon>
        <taxon>Thalassovita</taxon>
    </lineage>
</organism>
<keyword evidence="3" id="KW-1185">Reference proteome</keyword>
<dbReference type="SUPFAM" id="SSF51905">
    <property type="entry name" value="FAD/NAD(P)-binding domain"/>
    <property type="match status" value="1"/>
</dbReference>